<dbReference type="Gene3D" id="1.10.260.50">
    <property type="match status" value="1"/>
</dbReference>
<keyword evidence="3" id="KW-0808">Transferase</keyword>
<dbReference type="AlphaFoldDB" id="A0A919UM25"/>
<accession>A0A919UM25</accession>
<evidence type="ECO:0000256" key="4">
    <source>
        <dbReference type="ARBA" id="ARBA00022723"/>
    </source>
</evidence>
<evidence type="ECO:0000256" key="1">
    <source>
        <dbReference type="ARBA" id="ARBA00001933"/>
    </source>
</evidence>
<dbReference type="GO" id="GO:0051536">
    <property type="term" value="F:iron-sulfur cluster binding"/>
    <property type="evidence" value="ECO:0007669"/>
    <property type="project" value="UniProtKB-KW"/>
</dbReference>
<evidence type="ECO:0000256" key="5">
    <source>
        <dbReference type="ARBA" id="ARBA00022898"/>
    </source>
</evidence>
<dbReference type="InterPro" id="IPR016454">
    <property type="entry name" value="Cysteine_dSase"/>
</dbReference>
<keyword evidence="7" id="KW-0411">Iron-sulfur</keyword>
<evidence type="ECO:0000256" key="3">
    <source>
        <dbReference type="ARBA" id="ARBA00022679"/>
    </source>
</evidence>
<evidence type="ECO:0000256" key="7">
    <source>
        <dbReference type="ARBA" id="ARBA00023014"/>
    </source>
</evidence>
<dbReference type="GO" id="GO:0046872">
    <property type="term" value="F:metal ion binding"/>
    <property type="evidence" value="ECO:0007669"/>
    <property type="project" value="UniProtKB-KW"/>
</dbReference>
<name>A0A919UM25_9MICO</name>
<evidence type="ECO:0000259" key="9">
    <source>
        <dbReference type="Pfam" id="PF00266"/>
    </source>
</evidence>
<evidence type="ECO:0000256" key="2">
    <source>
        <dbReference type="ARBA" id="ARBA00006490"/>
    </source>
</evidence>
<dbReference type="Proteomes" id="UP000652354">
    <property type="component" value="Unassembled WGS sequence"/>
</dbReference>
<gene>
    <name evidence="10" type="ORF">Dac01nite_20250</name>
</gene>
<keyword evidence="5" id="KW-0663">Pyridoxal phosphate</keyword>
<dbReference type="PIRSF" id="PIRSF005572">
    <property type="entry name" value="NifS"/>
    <property type="match status" value="1"/>
</dbReference>
<keyword evidence="4" id="KW-0479">Metal-binding</keyword>
<dbReference type="Gene3D" id="3.90.1150.10">
    <property type="entry name" value="Aspartate Aminotransferase, domain 1"/>
    <property type="match status" value="1"/>
</dbReference>
<dbReference type="PANTHER" id="PTHR11601">
    <property type="entry name" value="CYSTEINE DESULFURYLASE FAMILY MEMBER"/>
    <property type="match status" value="1"/>
</dbReference>
<sequence>MVPRLSGMTRHYLDHAATTPMLASAREAYVEELARVGNPSALHTSGRLARSVVEDARERMAAALGAHPTELIWTSGGTEADNLALKGLFWARHTADARRTRVVTTAIEHHAGLDPAHWLEAEHGAQAVVLPVDAEGLVSLAALREEVAAHFDQIALISVMWANNEVGAIQPLREIVNIATEHNIPVHADAVQAVGHVPVDFRASGLATMAVSAHKFGGPVGVGALVARRDLAITPLTHGGGQERKIRSGTLNAAGFHAASVAAQEAVETLDAEAERLGALQRQLIDRIRHTIPDARLSGPEPGPARLPGNVHFIFPGCAAEAMMFVLDSHGVEASNGSACSAGVAQASHVLIAMGRSERDAASTMRFSLGHTTTQDDIDALVAVLPEAVERARRVAGTFDSQVFG</sequence>
<comment type="similarity">
    <text evidence="2">Belongs to the class-V pyridoxal-phosphate-dependent aminotransferase family. NifS/IscS subfamily.</text>
</comment>
<comment type="catalytic activity">
    <reaction evidence="8">
        <text>(sulfur carrier)-H + L-cysteine = (sulfur carrier)-SH + L-alanine</text>
        <dbReference type="Rhea" id="RHEA:43892"/>
        <dbReference type="Rhea" id="RHEA-COMP:14737"/>
        <dbReference type="Rhea" id="RHEA-COMP:14739"/>
        <dbReference type="ChEBI" id="CHEBI:29917"/>
        <dbReference type="ChEBI" id="CHEBI:35235"/>
        <dbReference type="ChEBI" id="CHEBI:57972"/>
        <dbReference type="ChEBI" id="CHEBI:64428"/>
        <dbReference type="EC" id="2.8.1.7"/>
    </reaction>
</comment>
<evidence type="ECO:0000256" key="6">
    <source>
        <dbReference type="ARBA" id="ARBA00023004"/>
    </source>
</evidence>
<reference evidence="10" key="1">
    <citation type="submission" date="2021-01" db="EMBL/GenBank/DDBJ databases">
        <title>Whole genome shotgun sequence of Demequina activiva NBRC 110675.</title>
        <authorList>
            <person name="Komaki H."/>
            <person name="Tamura T."/>
        </authorList>
    </citation>
    <scope>NUCLEOTIDE SEQUENCE</scope>
    <source>
        <strain evidence="10">NBRC 110675</strain>
    </source>
</reference>
<comment type="caution">
    <text evidence="10">The sequence shown here is derived from an EMBL/GenBank/DDBJ whole genome shotgun (WGS) entry which is preliminary data.</text>
</comment>
<dbReference type="InterPro" id="IPR015422">
    <property type="entry name" value="PyrdxlP-dep_Trfase_small"/>
</dbReference>
<evidence type="ECO:0000313" key="10">
    <source>
        <dbReference type="EMBL" id="GIG55273.1"/>
    </source>
</evidence>
<dbReference type="GO" id="GO:0031071">
    <property type="term" value="F:cysteine desulfurase activity"/>
    <property type="evidence" value="ECO:0007669"/>
    <property type="project" value="UniProtKB-EC"/>
</dbReference>
<proteinExistence type="inferred from homology"/>
<feature type="domain" description="Aminotransferase class V" evidence="9">
    <location>
        <begin position="11"/>
        <end position="381"/>
    </location>
</feature>
<evidence type="ECO:0000313" key="11">
    <source>
        <dbReference type="Proteomes" id="UP000652354"/>
    </source>
</evidence>
<comment type="cofactor">
    <cofactor evidence="1">
        <name>pyridoxal 5'-phosphate</name>
        <dbReference type="ChEBI" id="CHEBI:597326"/>
    </cofactor>
</comment>
<dbReference type="SUPFAM" id="SSF53383">
    <property type="entry name" value="PLP-dependent transferases"/>
    <property type="match status" value="1"/>
</dbReference>
<dbReference type="InterPro" id="IPR015424">
    <property type="entry name" value="PyrdxlP-dep_Trfase"/>
</dbReference>
<dbReference type="EMBL" id="BONR01000004">
    <property type="protein sequence ID" value="GIG55273.1"/>
    <property type="molecule type" value="Genomic_DNA"/>
</dbReference>
<keyword evidence="6" id="KW-0408">Iron</keyword>
<dbReference type="PANTHER" id="PTHR11601:SF34">
    <property type="entry name" value="CYSTEINE DESULFURASE"/>
    <property type="match status" value="1"/>
</dbReference>
<keyword evidence="11" id="KW-1185">Reference proteome</keyword>
<dbReference type="InterPro" id="IPR000192">
    <property type="entry name" value="Aminotrans_V_dom"/>
</dbReference>
<organism evidence="10 11">
    <name type="scientific">Demequina activiva</name>
    <dbReference type="NCBI Taxonomy" id="1582364"/>
    <lineage>
        <taxon>Bacteria</taxon>
        <taxon>Bacillati</taxon>
        <taxon>Actinomycetota</taxon>
        <taxon>Actinomycetes</taxon>
        <taxon>Micrococcales</taxon>
        <taxon>Demequinaceae</taxon>
        <taxon>Demequina</taxon>
    </lineage>
</organism>
<dbReference type="Pfam" id="PF00266">
    <property type="entry name" value="Aminotran_5"/>
    <property type="match status" value="1"/>
</dbReference>
<dbReference type="FunFam" id="3.40.640.10:FF:000084">
    <property type="entry name" value="IscS-like cysteine desulfurase"/>
    <property type="match status" value="1"/>
</dbReference>
<protein>
    <submittedName>
        <fullName evidence="10">Cysteine desulfurase</fullName>
    </submittedName>
</protein>
<dbReference type="Gene3D" id="3.40.640.10">
    <property type="entry name" value="Type I PLP-dependent aspartate aminotransferase-like (Major domain)"/>
    <property type="match status" value="1"/>
</dbReference>
<dbReference type="InterPro" id="IPR015421">
    <property type="entry name" value="PyrdxlP-dep_Trfase_major"/>
</dbReference>
<evidence type="ECO:0000256" key="8">
    <source>
        <dbReference type="ARBA" id="ARBA00050776"/>
    </source>
</evidence>